<name>A0A853F5F9_9GAMM</name>
<reference evidence="2 3" key="1">
    <citation type="submission" date="2020-05" db="EMBL/GenBank/DDBJ databases">
        <title>Horizontal transmission and recombination maintain forever young bacterial symbiont genomes.</title>
        <authorList>
            <person name="Russell S.L."/>
            <person name="Pepper-Tunick E."/>
            <person name="Svedberg J."/>
            <person name="Byrne A."/>
            <person name="Ruelas Castillo J."/>
            <person name="Vollmers C."/>
            <person name="Beinart R.A."/>
            <person name="Corbett-Detig R."/>
        </authorList>
    </citation>
    <scope>NUCLEOTIDE SEQUENCE [LARGE SCALE GENOMIC DNA]</scope>
    <source>
        <strain evidence="2">455</strain>
    </source>
</reference>
<sequence>MNDINNDIRLFADDTSLFVVVENDHAAAATSLTDDLNVISNWAKKWAIQFNPQKTKNIVFSRRDREHPPVYFGLNGDEIDETDNHCHLGITFQSSATWKKHIDDIYKKACSRLLLLRQVKHLLDRYSLIRIYFAFIRPVLEYGDVVWGNCTKKESDLLESVQIEALPRVVGPYTLRGLECKCRTDNSG</sequence>
<organism evidence="2 3">
    <name type="scientific">Candidatus Thiodubiliella endoseptemdiera</name>
    <dbReference type="NCBI Taxonomy" id="2738886"/>
    <lineage>
        <taxon>Bacteria</taxon>
        <taxon>Pseudomonadati</taxon>
        <taxon>Pseudomonadota</taxon>
        <taxon>Gammaproteobacteria</taxon>
        <taxon>Candidatus Pseudothioglobaceae</taxon>
        <taxon>Candidatus Thiodubiliella</taxon>
    </lineage>
</organism>
<dbReference type="AlphaFoldDB" id="A0A853F5F9"/>
<feature type="domain" description="Reverse transcriptase" evidence="1">
    <location>
        <begin position="1"/>
        <end position="76"/>
    </location>
</feature>
<dbReference type="Proteomes" id="UP000568751">
    <property type="component" value="Unassembled WGS sequence"/>
</dbReference>
<dbReference type="InterPro" id="IPR000477">
    <property type="entry name" value="RT_dom"/>
</dbReference>
<evidence type="ECO:0000313" key="3">
    <source>
        <dbReference type="Proteomes" id="UP000568751"/>
    </source>
</evidence>
<dbReference type="EMBL" id="JACCHT010000022">
    <property type="protein sequence ID" value="NYT28736.1"/>
    <property type="molecule type" value="Genomic_DNA"/>
</dbReference>
<accession>A0A853F5F9</accession>
<dbReference type="PANTHER" id="PTHR33332">
    <property type="entry name" value="REVERSE TRANSCRIPTASE DOMAIN-CONTAINING PROTEIN"/>
    <property type="match status" value="1"/>
</dbReference>
<comment type="caution">
    <text evidence="2">The sequence shown here is derived from an EMBL/GenBank/DDBJ whole genome shotgun (WGS) entry which is preliminary data.</text>
</comment>
<evidence type="ECO:0000259" key="1">
    <source>
        <dbReference type="PROSITE" id="PS50878"/>
    </source>
</evidence>
<evidence type="ECO:0000313" key="2">
    <source>
        <dbReference type="EMBL" id="NYT28736.1"/>
    </source>
</evidence>
<dbReference type="PROSITE" id="PS50878">
    <property type="entry name" value="RT_POL"/>
    <property type="match status" value="1"/>
</dbReference>
<proteinExistence type="predicted"/>
<gene>
    <name evidence="2" type="ORF">H0A76_13335</name>
</gene>
<protein>
    <recommendedName>
        <fullName evidence="1">Reverse transcriptase domain-containing protein</fullName>
    </recommendedName>
</protein>